<dbReference type="PANTHER" id="PTHR11360">
    <property type="entry name" value="MONOCARBOXYLATE TRANSPORTER"/>
    <property type="match status" value="1"/>
</dbReference>
<feature type="transmembrane region" description="Helical" evidence="8">
    <location>
        <begin position="429"/>
        <end position="451"/>
    </location>
</feature>
<dbReference type="PANTHER" id="PTHR11360:SF224">
    <property type="entry name" value="MAJOR FACILITATOR SUPERFAMILY (MFS) PROFILE DOMAIN-CONTAINING PROTEIN-RELATED"/>
    <property type="match status" value="1"/>
</dbReference>
<comment type="caution">
    <text evidence="10">The sequence shown here is derived from an EMBL/GenBank/DDBJ whole genome shotgun (WGS) entry which is preliminary data.</text>
</comment>
<keyword evidence="3" id="KW-0813">Transport</keyword>
<evidence type="ECO:0000256" key="8">
    <source>
        <dbReference type="SAM" id="Phobius"/>
    </source>
</evidence>
<gene>
    <name evidence="10" type="ORF">HETSPECPRED_004233</name>
</gene>
<evidence type="ECO:0000256" key="4">
    <source>
        <dbReference type="ARBA" id="ARBA00022692"/>
    </source>
</evidence>
<feature type="transmembrane region" description="Helical" evidence="8">
    <location>
        <begin position="142"/>
        <end position="161"/>
    </location>
</feature>
<dbReference type="Pfam" id="PF07690">
    <property type="entry name" value="MFS_1"/>
    <property type="match status" value="1"/>
</dbReference>
<protein>
    <recommendedName>
        <fullName evidence="9">Major facilitator superfamily (MFS) profile domain-containing protein</fullName>
    </recommendedName>
</protein>
<feature type="transmembrane region" description="Helical" evidence="8">
    <location>
        <begin position="231"/>
        <end position="251"/>
    </location>
</feature>
<keyword evidence="11" id="KW-1185">Reference proteome</keyword>
<evidence type="ECO:0000256" key="5">
    <source>
        <dbReference type="ARBA" id="ARBA00022989"/>
    </source>
</evidence>
<feature type="domain" description="Major facilitator superfamily (MFS) profile" evidence="9">
    <location>
        <begin position="74"/>
        <end position="464"/>
    </location>
</feature>
<dbReference type="InterPro" id="IPR036259">
    <property type="entry name" value="MFS_trans_sf"/>
</dbReference>
<dbReference type="InterPro" id="IPR050327">
    <property type="entry name" value="Proton-linked_MCT"/>
</dbReference>
<feature type="transmembrane region" description="Helical" evidence="8">
    <location>
        <begin position="112"/>
        <end position="135"/>
    </location>
</feature>
<reference evidence="10" key="1">
    <citation type="submission" date="2021-03" db="EMBL/GenBank/DDBJ databases">
        <authorList>
            <person name="Tagirdzhanova G."/>
        </authorList>
    </citation>
    <scope>NUCLEOTIDE SEQUENCE</scope>
</reference>
<dbReference type="InterPro" id="IPR011701">
    <property type="entry name" value="MFS"/>
</dbReference>
<feature type="transmembrane region" description="Helical" evidence="8">
    <location>
        <begin position="199"/>
        <end position="219"/>
    </location>
</feature>
<sequence>MVGSSSASTIAEEKRSVDIEKSPSPDPLEPTEANILPDVADGASGSDVEKAELAKSHAGIDPSAFPDGGFEAWLVVSGAFCCLFCSFGWVNCIGVFQAYYQTHQLSHLSSSTISWIPSLEVFMMFAGGPIVGKLYDRYGPRYLLLAGTFFHVFGLMMASISSEYYQFILSQGICSPFGASMIFYPAMSATGTWFHKNRAWAFGVMAAGSSLGGVIFPIMVERLVASAGFGWAMRAAAFLILGLLIYANLTVKSRLPPTPKPWGFREFVEPLRELPFALVVISSFLFFFGIFLPFNYIILYATKYGMSQRLASYIIAILNALSILGRTIPGAIADRLGRFNTMIVTSFLSAILVLALWIPSRGNVPIILFAALYGFSSGAFVSLAPALIAQISDIRQIGVRTGSMFAIVSIAALVGNPIGGALVTHEHGGYSHLQIFCGVVLFAGACFFVAARVSLVGVKLTAKV</sequence>
<dbReference type="AlphaFoldDB" id="A0A8H3IIR5"/>
<feature type="compositionally biased region" description="Basic and acidic residues" evidence="7">
    <location>
        <begin position="11"/>
        <end position="23"/>
    </location>
</feature>
<evidence type="ECO:0000256" key="7">
    <source>
        <dbReference type="SAM" id="MobiDB-lite"/>
    </source>
</evidence>
<evidence type="ECO:0000256" key="6">
    <source>
        <dbReference type="ARBA" id="ARBA00023136"/>
    </source>
</evidence>
<accession>A0A8H3IIR5</accession>
<dbReference type="CDD" id="cd17352">
    <property type="entry name" value="MFS_MCT_SLC16"/>
    <property type="match status" value="1"/>
</dbReference>
<keyword evidence="6 8" id="KW-0472">Membrane</keyword>
<feature type="transmembrane region" description="Helical" evidence="8">
    <location>
        <begin position="72"/>
        <end position="100"/>
    </location>
</feature>
<feature type="transmembrane region" description="Helical" evidence="8">
    <location>
        <begin position="310"/>
        <end position="327"/>
    </location>
</feature>
<feature type="transmembrane region" description="Helical" evidence="8">
    <location>
        <begin position="274"/>
        <end position="298"/>
    </location>
</feature>
<organism evidence="10 11">
    <name type="scientific">Heterodermia speciosa</name>
    <dbReference type="NCBI Taxonomy" id="116794"/>
    <lineage>
        <taxon>Eukaryota</taxon>
        <taxon>Fungi</taxon>
        <taxon>Dikarya</taxon>
        <taxon>Ascomycota</taxon>
        <taxon>Pezizomycotina</taxon>
        <taxon>Lecanoromycetes</taxon>
        <taxon>OSLEUM clade</taxon>
        <taxon>Lecanoromycetidae</taxon>
        <taxon>Caliciales</taxon>
        <taxon>Physciaceae</taxon>
        <taxon>Heterodermia</taxon>
    </lineage>
</organism>
<feature type="region of interest" description="Disordered" evidence="7">
    <location>
        <begin position="1"/>
        <end position="43"/>
    </location>
</feature>
<dbReference type="OrthoDB" id="5667at2759"/>
<name>A0A8H3IIR5_9LECA</name>
<dbReference type="Proteomes" id="UP000664521">
    <property type="component" value="Unassembled WGS sequence"/>
</dbReference>
<evidence type="ECO:0000256" key="1">
    <source>
        <dbReference type="ARBA" id="ARBA00004141"/>
    </source>
</evidence>
<dbReference type="GO" id="GO:0016020">
    <property type="term" value="C:membrane"/>
    <property type="evidence" value="ECO:0007669"/>
    <property type="project" value="UniProtKB-SubCell"/>
</dbReference>
<feature type="transmembrane region" description="Helical" evidence="8">
    <location>
        <begin position="401"/>
        <end position="423"/>
    </location>
</feature>
<keyword evidence="4 8" id="KW-0812">Transmembrane</keyword>
<evidence type="ECO:0000313" key="11">
    <source>
        <dbReference type="Proteomes" id="UP000664521"/>
    </source>
</evidence>
<feature type="transmembrane region" description="Helical" evidence="8">
    <location>
        <begin position="167"/>
        <end position="187"/>
    </location>
</feature>
<evidence type="ECO:0000256" key="2">
    <source>
        <dbReference type="ARBA" id="ARBA00006727"/>
    </source>
</evidence>
<dbReference type="Gene3D" id="1.20.1250.20">
    <property type="entry name" value="MFS general substrate transporter like domains"/>
    <property type="match status" value="2"/>
</dbReference>
<feature type="transmembrane region" description="Helical" evidence="8">
    <location>
        <begin position="364"/>
        <end position="389"/>
    </location>
</feature>
<proteinExistence type="inferred from homology"/>
<dbReference type="SUPFAM" id="SSF103473">
    <property type="entry name" value="MFS general substrate transporter"/>
    <property type="match status" value="1"/>
</dbReference>
<dbReference type="InterPro" id="IPR020846">
    <property type="entry name" value="MFS_dom"/>
</dbReference>
<evidence type="ECO:0000256" key="3">
    <source>
        <dbReference type="ARBA" id="ARBA00022448"/>
    </source>
</evidence>
<evidence type="ECO:0000259" key="9">
    <source>
        <dbReference type="PROSITE" id="PS50850"/>
    </source>
</evidence>
<evidence type="ECO:0000313" key="10">
    <source>
        <dbReference type="EMBL" id="CAF9920303.1"/>
    </source>
</evidence>
<keyword evidence="5 8" id="KW-1133">Transmembrane helix</keyword>
<dbReference type="GO" id="GO:0022857">
    <property type="term" value="F:transmembrane transporter activity"/>
    <property type="evidence" value="ECO:0007669"/>
    <property type="project" value="InterPro"/>
</dbReference>
<comment type="subcellular location">
    <subcellularLocation>
        <location evidence="1">Membrane</location>
        <topology evidence="1">Multi-pass membrane protein</topology>
    </subcellularLocation>
</comment>
<comment type="similarity">
    <text evidence="2">Belongs to the major facilitator superfamily. Monocarboxylate porter (TC 2.A.1.13) family.</text>
</comment>
<dbReference type="PROSITE" id="PS50850">
    <property type="entry name" value="MFS"/>
    <property type="match status" value="1"/>
</dbReference>
<feature type="transmembrane region" description="Helical" evidence="8">
    <location>
        <begin position="339"/>
        <end position="358"/>
    </location>
</feature>
<dbReference type="EMBL" id="CAJPDS010000025">
    <property type="protein sequence ID" value="CAF9920303.1"/>
    <property type="molecule type" value="Genomic_DNA"/>
</dbReference>